<evidence type="ECO:0000256" key="3">
    <source>
        <dbReference type="ARBA" id="ARBA00022723"/>
    </source>
</evidence>
<feature type="domain" description="PIN" evidence="7">
    <location>
        <begin position="4"/>
        <end position="122"/>
    </location>
</feature>
<evidence type="ECO:0000256" key="6">
    <source>
        <dbReference type="ARBA" id="ARBA00038093"/>
    </source>
</evidence>
<reference evidence="9" key="1">
    <citation type="journal article" date="2020" name="bioRxiv">
        <title>A rank-normalized archaeal taxonomy based on genome phylogeny resolves widespread incomplete and uneven classifications.</title>
        <authorList>
            <person name="Rinke C."/>
            <person name="Chuvochina M."/>
            <person name="Mussig A.J."/>
            <person name="Chaumeil P.-A."/>
            <person name="Waite D.W."/>
            <person name="Whitman W.B."/>
            <person name="Parks D.H."/>
            <person name="Hugenholtz P."/>
        </authorList>
    </citation>
    <scope>NUCLEOTIDE SEQUENCE [LARGE SCALE GENOMIC DNA]</scope>
</reference>
<gene>
    <name evidence="8" type="ORF">HA222_04030</name>
</gene>
<dbReference type="GO" id="GO:0046872">
    <property type="term" value="F:metal ion binding"/>
    <property type="evidence" value="ECO:0007669"/>
    <property type="project" value="UniProtKB-KW"/>
</dbReference>
<dbReference type="InterPro" id="IPR002716">
    <property type="entry name" value="PIN_dom"/>
</dbReference>
<proteinExistence type="inferred from homology"/>
<dbReference type="Pfam" id="PF01850">
    <property type="entry name" value="PIN"/>
    <property type="match status" value="1"/>
</dbReference>
<dbReference type="InterPro" id="IPR029060">
    <property type="entry name" value="PIN-like_dom_sf"/>
</dbReference>
<comment type="similarity">
    <text evidence="6">Belongs to the PINc/VapC protein family.</text>
</comment>
<comment type="caution">
    <text evidence="8">The sequence shown here is derived from an EMBL/GenBank/DDBJ whole genome shotgun (WGS) entry which is preliminary data.</text>
</comment>
<keyword evidence="2" id="KW-0540">Nuclease</keyword>
<protein>
    <submittedName>
        <fullName evidence="8">Type II toxin-antitoxin system VapC family toxin</fullName>
    </submittedName>
</protein>
<dbReference type="InterPro" id="IPR050556">
    <property type="entry name" value="Type_II_TA_system_RNase"/>
</dbReference>
<keyword evidence="4" id="KW-0378">Hydrolase</keyword>
<dbReference type="PANTHER" id="PTHR33653">
    <property type="entry name" value="RIBONUCLEASE VAPC2"/>
    <property type="match status" value="1"/>
</dbReference>
<dbReference type="AlphaFoldDB" id="A0A7J4K2S2"/>
<evidence type="ECO:0000313" key="9">
    <source>
        <dbReference type="Proteomes" id="UP000590964"/>
    </source>
</evidence>
<evidence type="ECO:0000256" key="1">
    <source>
        <dbReference type="ARBA" id="ARBA00001946"/>
    </source>
</evidence>
<dbReference type="GO" id="GO:0004518">
    <property type="term" value="F:nuclease activity"/>
    <property type="evidence" value="ECO:0007669"/>
    <property type="project" value="UniProtKB-KW"/>
</dbReference>
<name>A0A7J4K2S2_9ARCH</name>
<dbReference type="PANTHER" id="PTHR33653:SF1">
    <property type="entry name" value="RIBONUCLEASE VAPC2"/>
    <property type="match status" value="1"/>
</dbReference>
<evidence type="ECO:0000259" key="7">
    <source>
        <dbReference type="Pfam" id="PF01850"/>
    </source>
</evidence>
<dbReference type="Proteomes" id="UP000590964">
    <property type="component" value="Unassembled WGS sequence"/>
</dbReference>
<comment type="cofactor">
    <cofactor evidence="1">
        <name>Mg(2+)</name>
        <dbReference type="ChEBI" id="CHEBI:18420"/>
    </cofactor>
</comment>
<evidence type="ECO:0000256" key="5">
    <source>
        <dbReference type="ARBA" id="ARBA00022842"/>
    </source>
</evidence>
<dbReference type="CDD" id="cd09881">
    <property type="entry name" value="PIN_VapC4-5_FitB-like"/>
    <property type="match status" value="1"/>
</dbReference>
<evidence type="ECO:0000313" key="8">
    <source>
        <dbReference type="EMBL" id="HIH21796.1"/>
    </source>
</evidence>
<accession>A0A7J4K2S2</accession>
<evidence type="ECO:0000256" key="4">
    <source>
        <dbReference type="ARBA" id="ARBA00022801"/>
    </source>
</evidence>
<keyword evidence="5" id="KW-0460">Magnesium</keyword>
<evidence type="ECO:0000256" key="2">
    <source>
        <dbReference type="ARBA" id="ARBA00022722"/>
    </source>
</evidence>
<keyword evidence="3" id="KW-0479">Metal-binding</keyword>
<dbReference type="GO" id="GO:0016787">
    <property type="term" value="F:hydrolase activity"/>
    <property type="evidence" value="ECO:0007669"/>
    <property type="project" value="UniProtKB-KW"/>
</dbReference>
<sequence>MTCLESDFLIALMHKDAEAVQKFLNLEKGSLPLCITPITAAELFHGAFKSKNPSELEKVESVLSALGFLYFDFLSAKYCGSIMAFLDKAGHIGDLDTLTGAICARYGETLVTKNIKHFSKIKNLKIETW</sequence>
<dbReference type="EMBL" id="DUFW01000071">
    <property type="protein sequence ID" value="HIH21796.1"/>
    <property type="molecule type" value="Genomic_DNA"/>
</dbReference>
<dbReference type="SUPFAM" id="SSF88723">
    <property type="entry name" value="PIN domain-like"/>
    <property type="match status" value="1"/>
</dbReference>
<dbReference type="Gene3D" id="3.40.50.1010">
    <property type="entry name" value="5'-nuclease"/>
    <property type="match status" value="1"/>
</dbReference>
<organism evidence="8 9">
    <name type="scientific">Candidatus Iainarchaeum sp</name>
    <dbReference type="NCBI Taxonomy" id="3101447"/>
    <lineage>
        <taxon>Archaea</taxon>
        <taxon>Candidatus Iainarchaeota</taxon>
        <taxon>Candidatus Iainarchaeia</taxon>
        <taxon>Candidatus Iainarchaeales</taxon>
        <taxon>Candidatus Iainarchaeaceae</taxon>
        <taxon>Candidatus Iainarchaeum</taxon>
    </lineage>
</organism>